<dbReference type="GO" id="GO:0042398">
    <property type="term" value="P:modified amino acid biosynthetic process"/>
    <property type="evidence" value="ECO:0007669"/>
    <property type="project" value="InterPro"/>
</dbReference>
<dbReference type="InterPro" id="IPR050141">
    <property type="entry name" value="GCL_type2/YbdK_subfam"/>
</dbReference>
<dbReference type="HAMAP" id="MF_01609">
    <property type="entry name" value="Glu_cys_ligase_2"/>
    <property type="match status" value="1"/>
</dbReference>
<dbReference type="GO" id="GO:0004357">
    <property type="term" value="F:glutamate-cysteine ligase activity"/>
    <property type="evidence" value="ECO:0007669"/>
    <property type="project" value="UniProtKB-EC"/>
</dbReference>
<keyword evidence="7" id="KW-1185">Reference proteome</keyword>
<comment type="catalytic activity">
    <reaction evidence="4 5">
        <text>L-cysteine + L-glutamate + ATP = gamma-L-glutamyl-L-cysteine + ADP + phosphate + H(+)</text>
        <dbReference type="Rhea" id="RHEA:13285"/>
        <dbReference type="ChEBI" id="CHEBI:15378"/>
        <dbReference type="ChEBI" id="CHEBI:29985"/>
        <dbReference type="ChEBI" id="CHEBI:30616"/>
        <dbReference type="ChEBI" id="CHEBI:35235"/>
        <dbReference type="ChEBI" id="CHEBI:43474"/>
        <dbReference type="ChEBI" id="CHEBI:58173"/>
        <dbReference type="ChEBI" id="CHEBI:456216"/>
        <dbReference type="EC" id="6.3.2.2"/>
    </reaction>
</comment>
<dbReference type="Gene3D" id="3.30.590.20">
    <property type="match status" value="1"/>
</dbReference>
<comment type="similarity">
    <text evidence="5">Belongs to the glutamate--cysteine ligase type 2 family. YbdK subfamily.</text>
</comment>
<dbReference type="SUPFAM" id="SSF55931">
    <property type="entry name" value="Glutamine synthetase/guanido kinase"/>
    <property type="match status" value="1"/>
</dbReference>
<sequence length="350" mass="37800">MVLDRRTLAPAPRGMAARAALHSEAVRTHQADAPVGGDSEAEFLDCQVEISTTPATTLADAALELRGFRRALGEFARGADALICSAGTPYGSPRSTAVTPKERYRVIADLMGGLTQEHFVNGLHVHTEVTGAEDRIRALNALRPWLPVLLALTANSPFWRHQPSGFASWRSILLRRLSTMWCPPLFADADDYERRIDRLVATGAAIDRGSIAWAARVSDNYPTVEVRVFDAQLTTEDSLFAAALTRALVTEPPTAIALESEAIDASFWMAARAGMQARLVDPRTGEVAPATSIAEGLVRALRNSLDAHGDLEVVHARFGAIQAHGTGADIQLRALEEEGIAGLRRLFTAH</sequence>
<keyword evidence="1 5" id="KW-0436">Ligase</keyword>
<dbReference type="NCBIfam" id="TIGR02050">
    <property type="entry name" value="gshA_cyan_rel"/>
    <property type="match status" value="1"/>
</dbReference>
<dbReference type="PANTHER" id="PTHR36510">
    <property type="entry name" value="GLUTAMATE--CYSTEINE LIGASE 2-RELATED"/>
    <property type="match status" value="1"/>
</dbReference>
<dbReference type="EC" id="6.3.2.2" evidence="5"/>
<protein>
    <recommendedName>
        <fullName evidence="5">Putative glutamate--cysteine ligase 2</fullName>
        <ecNumber evidence="5">6.3.2.2</ecNumber>
    </recommendedName>
    <alternativeName>
        <fullName evidence="5">Gamma-glutamylcysteine synthetase 2</fullName>
        <shortName evidence="5">GCS 2</shortName>
        <shortName evidence="5">Gamma-GCS 2</shortName>
    </alternativeName>
</protein>
<dbReference type="PANTHER" id="PTHR36510:SF1">
    <property type="entry name" value="GLUTAMATE--CYSTEINE LIGASE 2-RELATED"/>
    <property type="match status" value="1"/>
</dbReference>
<keyword evidence="3 5" id="KW-0067">ATP-binding</keyword>
<organism evidence="6 7">
    <name type="scientific">Microbacterium keratanolyticum</name>
    <dbReference type="NCBI Taxonomy" id="67574"/>
    <lineage>
        <taxon>Bacteria</taxon>
        <taxon>Bacillati</taxon>
        <taxon>Actinomycetota</taxon>
        <taxon>Actinomycetes</taxon>
        <taxon>Micrococcales</taxon>
        <taxon>Microbacteriaceae</taxon>
        <taxon>Microbacterium</taxon>
    </lineage>
</organism>
<gene>
    <name evidence="6" type="ORF">GCM10017596_01580</name>
</gene>
<reference evidence="6" key="2">
    <citation type="submission" date="2023-01" db="EMBL/GenBank/DDBJ databases">
        <authorList>
            <person name="Sun Q."/>
            <person name="Evtushenko L."/>
        </authorList>
    </citation>
    <scope>NUCLEOTIDE SEQUENCE</scope>
    <source>
        <strain evidence="6">VKM Ac-1958</strain>
    </source>
</reference>
<evidence type="ECO:0000256" key="4">
    <source>
        <dbReference type="ARBA" id="ARBA00048819"/>
    </source>
</evidence>
<evidence type="ECO:0000313" key="6">
    <source>
        <dbReference type="EMBL" id="GLK00443.1"/>
    </source>
</evidence>
<proteinExistence type="inferred from homology"/>
<reference evidence="6" key="1">
    <citation type="journal article" date="2014" name="Int. J. Syst. Evol. Microbiol.">
        <title>Complete genome sequence of Corynebacterium casei LMG S-19264T (=DSM 44701T), isolated from a smear-ripened cheese.</title>
        <authorList>
            <consortium name="US DOE Joint Genome Institute (JGI-PGF)"/>
            <person name="Walter F."/>
            <person name="Albersmeier A."/>
            <person name="Kalinowski J."/>
            <person name="Ruckert C."/>
        </authorList>
    </citation>
    <scope>NUCLEOTIDE SEQUENCE</scope>
    <source>
        <strain evidence="6">VKM Ac-1958</strain>
    </source>
</reference>
<evidence type="ECO:0000256" key="2">
    <source>
        <dbReference type="ARBA" id="ARBA00022741"/>
    </source>
</evidence>
<dbReference type="InterPro" id="IPR006336">
    <property type="entry name" value="GCS2"/>
</dbReference>
<comment type="caution">
    <text evidence="6">The sequence shown here is derived from an EMBL/GenBank/DDBJ whole genome shotgun (WGS) entry which is preliminary data.</text>
</comment>
<keyword evidence="2 5" id="KW-0547">Nucleotide-binding</keyword>
<evidence type="ECO:0000256" key="1">
    <source>
        <dbReference type="ARBA" id="ARBA00022598"/>
    </source>
</evidence>
<evidence type="ECO:0000256" key="5">
    <source>
        <dbReference type="HAMAP-Rule" id="MF_01609"/>
    </source>
</evidence>
<dbReference type="Proteomes" id="UP001142325">
    <property type="component" value="Unassembled WGS sequence"/>
</dbReference>
<dbReference type="Pfam" id="PF04107">
    <property type="entry name" value="GCS2"/>
    <property type="match status" value="1"/>
</dbReference>
<dbReference type="EMBL" id="BSET01000001">
    <property type="protein sequence ID" value="GLK00443.1"/>
    <property type="molecule type" value="Genomic_DNA"/>
</dbReference>
<evidence type="ECO:0000313" key="7">
    <source>
        <dbReference type="Proteomes" id="UP001142325"/>
    </source>
</evidence>
<dbReference type="InterPro" id="IPR014746">
    <property type="entry name" value="Gln_synth/guanido_kin_cat_dom"/>
</dbReference>
<dbReference type="AlphaFoldDB" id="A0A9W6M7H7"/>
<dbReference type="GO" id="GO:0005524">
    <property type="term" value="F:ATP binding"/>
    <property type="evidence" value="ECO:0007669"/>
    <property type="project" value="UniProtKB-KW"/>
</dbReference>
<name>A0A9W6M7H7_9MICO</name>
<accession>A0A9W6M7H7</accession>
<dbReference type="InterPro" id="IPR011793">
    <property type="entry name" value="YbdK"/>
</dbReference>
<comment type="function">
    <text evidence="5">ATP-dependent carboxylate-amine ligase which exhibits weak glutamate--cysteine ligase activity.</text>
</comment>
<evidence type="ECO:0000256" key="3">
    <source>
        <dbReference type="ARBA" id="ARBA00022840"/>
    </source>
</evidence>